<gene>
    <name evidence="2" type="ORF">RUM8411_03327</name>
</gene>
<name>A0A1X7A017_9RHOB</name>
<protein>
    <recommendedName>
        <fullName evidence="4">DUF1360 domain-containing protein</fullName>
    </recommendedName>
</protein>
<dbReference type="RefSeq" id="WP_085823803.1">
    <property type="nucleotide sequence ID" value="NZ_FWFP01000010.1"/>
</dbReference>
<evidence type="ECO:0000313" key="3">
    <source>
        <dbReference type="Proteomes" id="UP000193778"/>
    </source>
</evidence>
<keyword evidence="1" id="KW-1133">Transmembrane helix</keyword>
<evidence type="ECO:0000256" key="1">
    <source>
        <dbReference type="SAM" id="Phobius"/>
    </source>
</evidence>
<evidence type="ECO:0008006" key="4">
    <source>
        <dbReference type="Google" id="ProtNLM"/>
    </source>
</evidence>
<evidence type="ECO:0000313" key="2">
    <source>
        <dbReference type="EMBL" id="SLN66536.1"/>
    </source>
</evidence>
<dbReference type="EMBL" id="FWFP01000010">
    <property type="protein sequence ID" value="SLN66536.1"/>
    <property type="molecule type" value="Genomic_DNA"/>
</dbReference>
<keyword evidence="3" id="KW-1185">Reference proteome</keyword>
<feature type="transmembrane region" description="Helical" evidence="1">
    <location>
        <begin position="49"/>
        <end position="68"/>
    </location>
</feature>
<proteinExistence type="predicted"/>
<keyword evidence="1" id="KW-0472">Membrane</keyword>
<reference evidence="3" key="1">
    <citation type="submission" date="2017-03" db="EMBL/GenBank/DDBJ databases">
        <authorList>
            <person name="Rodrigo-Torres L."/>
            <person name="Arahal R.D."/>
            <person name="Lucena T."/>
        </authorList>
    </citation>
    <scope>NUCLEOTIDE SEQUENCE [LARGE SCALE GENOMIC DNA]</scope>
    <source>
        <strain evidence="3">CECT 8411</strain>
    </source>
</reference>
<keyword evidence="1" id="KW-0812">Transmembrane</keyword>
<dbReference type="AlphaFoldDB" id="A0A1X7A017"/>
<feature type="transmembrane region" description="Helical" evidence="1">
    <location>
        <begin position="88"/>
        <end position="109"/>
    </location>
</feature>
<organism evidence="2 3">
    <name type="scientific">Ruegeria meonggei</name>
    <dbReference type="NCBI Taxonomy" id="1446476"/>
    <lineage>
        <taxon>Bacteria</taxon>
        <taxon>Pseudomonadati</taxon>
        <taxon>Pseudomonadota</taxon>
        <taxon>Alphaproteobacteria</taxon>
        <taxon>Rhodobacterales</taxon>
        <taxon>Roseobacteraceae</taxon>
        <taxon>Ruegeria</taxon>
    </lineage>
</organism>
<accession>A0A1X7A017</accession>
<sequence length="132" mass="14643">MTFELVLMATAIHILIWEKLPEWGTWFNTFIAALPRLLSSLYEQWHCPYCAGFWIALVLHGLTGFWTIPDLASLPGYLGVTATPVGWILDALATATLVYAAIIGLKAIGLPAMKAHMMKEDFMKSAFKGEDV</sequence>
<dbReference type="OrthoDB" id="7860961at2"/>
<dbReference type="Proteomes" id="UP000193778">
    <property type="component" value="Unassembled WGS sequence"/>
</dbReference>